<gene>
    <name evidence="6" type="ORF">A6F54_29</name>
    <name evidence="7" type="ORF">A6F54_31</name>
</gene>
<evidence type="ECO:0000256" key="1">
    <source>
        <dbReference type="ARBA" id="ARBA00022581"/>
    </source>
</evidence>
<evidence type="ECO:0000313" key="7">
    <source>
        <dbReference type="EMBL" id="AOH69106.1"/>
    </source>
</evidence>
<dbReference type="PANTHER" id="PTHR46680:SF3">
    <property type="entry name" value="NF-KAPPA-B INHIBITOR CACTUS"/>
    <property type="match status" value="1"/>
</dbReference>
<organism evidence="7">
    <name type="scientific">Microplitis mediator bracovirus</name>
    <dbReference type="NCBI Taxonomy" id="1836595"/>
    <lineage>
        <taxon>Viruses</taxon>
        <taxon>Viruses incertae sedis</taxon>
        <taxon>Polydnaviriformidae</taxon>
        <taxon>Bracoviriform</taxon>
    </lineage>
</organism>
<keyword evidence="3" id="KW-1100">Inhibition of host NF-kappa-B by virus</keyword>
<evidence type="ECO:0000256" key="4">
    <source>
        <dbReference type="ARBA" id="ARBA00023043"/>
    </source>
</evidence>
<dbReference type="InterPro" id="IPR036770">
    <property type="entry name" value="Ankyrin_rpt-contain_sf"/>
</dbReference>
<dbReference type="SUPFAM" id="SSF48403">
    <property type="entry name" value="Ankyrin repeat"/>
    <property type="match status" value="1"/>
</dbReference>
<keyword evidence="1" id="KW-0945">Host-virus interaction</keyword>
<keyword evidence="2" id="KW-0677">Repeat</keyword>
<dbReference type="GO" id="GO:0071356">
    <property type="term" value="P:cellular response to tumor necrosis factor"/>
    <property type="evidence" value="ECO:0007669"/>
    <property type="project" value="TreeGrafter"/>
</dbReference>
<evidence type="ECO:0000256" key="5">
    <source>
        <dbReference type="ARBA" id="ARBA00037244"/>
    </source>
</evidence>
<dbReference type="GO" id="GO:0051059">
    <property type="term" value="F:NF-kappaB binding"/>
    <property type="evidence" value="ECO:0007669"/>
    <property type="project" value="TreeGrafter"/>
</dbReference>
<name>A0A1C8XNB2_9VIRU</name>
<dbReference type="Gene3D" id="1.25.40.20">
    <property type="entry name" value="Ankyrin repeat-containing domain"/>
    <property type="match status" value="1"/>
</dbReference>
<dbReference type="InterPro" id="IPR051070">
    <property type="entry name" value="NF-kappa-B_inhibitor"/>
</dbReference>
<evidence type="ECO:0000256" key="2">
    <source>
        <dbReference type="ARBA" id="ARBA00022737"/>
    </source>
</evidence>
<protein>
    <submittedName>
        <fullName evidence="7">Uncharacterized protein</fullName>
    </submittedName>
</protein>
<dbReference type="InterPro" id="IPR002110">
    <property type="entry name" value="Ankyrin_rpt"/>
</dbReference>
<dbReference type="EMBL" id="KX223717">
    <property type="protein sequence ID" value="AOH69104.1"/>
    <property type="molecule type" value="Genomic_DNA"/>
</dbReference>
<dbReference type="PROSITE" id="PS50088">
    <property type="entry name" value="ANK_REPEAT"/>
    <property type="match status" value="1"/>
</dbReference>
<dbReference type="GO" id="GO:0085034">
    <property type="term" value="P:symbiont-mediated suppression of host NF-kappaB cascade"/>
    <property type="evidence" value="ECO:0007669"/>
    <property type="project" value="UniProtKB-KW"/>
</dbReference>
<keyword evidence="4" id="KW-0040">ANK repeat</keyword>
<dbReference type="EMBL" id="KX223717">
    <property type="protein sequence ID" value="AOH69106.1"/>
    <property type="molecule type" value="Genomic_DNA"/>
</dbReference>
<sequence>MELLSWLTNGLKEILLEQNSEGENFFHEAARSGSFSTLSRFAPYIRGFDAATGLNTRNHNGQMALHVAAVTHDKLYAVKLIQVLKEMGADINGQEGAEGNTVLHLAVSQQGYELAEWLSLQEDIDLEIRNNDNLTPLGMAKSKKDKKMIKILKNGYNQRR</sequence>
<comment type="function">
    <text evidence="5">Suppresses the host immune response through NF-kappa-B inactivation. Possesses ankyrin repeat domains required for NF-kappa-B binding but lacks the regulatory regions required for dissociation from NF-kappa-B and degradation. Therefore, prevents host NF-kappa-B release and subsequent activation.</text>
</comment>
<proteinExistence type="predicted"/>
<dbReference type="PANTHER" id="PTHR46680">
    <property type="entry name" value="NF-KAPPA-B INHIBITOR ALPHA"/>
    <property type="match status" value="1"/>
</dbReference>
<accession>A0A1C8XNB2</accession>
<dbReference type="Pfam" id="PF12796">
    <property type="entry name" value="Ank_2"/>
    <property type="match status" value="1"/>
</dbReference>
<evidence type="ECO:0000256" key="3">
    <source>
        <dbReference type="ARBA" id="ARBA00022863"/>
    </source>
</evidence>
<reference evidence="7" key="1">
    <citation type="journal article" date="2016" name="PLoS ONE">
        <title>Analysis of Genetic Variation across the Encapsidated Genome of Microplitis demolitor Bracovirus in Parasitoid Wasps.</title>
        <authorList>
            <person name="Burke G.R."/>
        </authorList>
    </citation>
    <scope>NUCLEOTIDE SEQUENCE</scope>
    <source>
        <strain evidence="7">UGA</strain>
    </source>
</reference>
<evidence type="ECO:0000313" key="6">
    <source>
        <dbReference type="EMBL" id="AOH69104.1"/>
    </source>
</evidence>